<dbReference type="Pfam" id="PF02639">
    <property type="entry name" value="DUF188"/>
    <property type="match status" value="1"/>
</dbReference>
<dbReference type="EMBL" id="JYHA01000021">
    <property type="protein sequence ID" value="KKB96812.1"/>
    <property type="molecule type" value="Genomic_DNA"/>
</dbReference>
<protein>
    <recommendedName>
        <fullName evidence="2">UPF0178 protein SZ25_00086</fullName>
    </recommendedName>
</protein>
<dbReference type="PANTHER" id="PTHR35146">
    <property type="entry name" value="UPF0178 PROTEIN YAII"/>
    <property type="match status" value="1"/>
</dbReference>
<comment type="caution">
    <text evidence="3">The sequence shown here is derived from an EMBL/GenBank/DDBJ whole genome shotgun (WGS) entry which is preliminary data.</text>
</comment>
<dbReference type="PATRIC" id="fig|1607817.3.peg.86"/>
<keyword evidence="4" id="KW-1185">Reference proteome</keyword>
<dbReference type="PANTHER" id="PTHR35146:SF1">
    <property type="entry name" value="UPF0178 PROTEIN YAII"/>
    <property type="match status" value="1"/>
</dbReference>
<evidence type="ECO:0000256" key="1">
    <source>
        <dbReference type="ARBA" id="ARBA00008522"/>
    </source>
</evidence>
<dbReference type="InterPro" id="IPR003791">
    <property type="entry name" value="UPF0178"/>
</dbReference>
<gene>
    <name evidence="3" type="ORF">SZ25_00086</name>
</gene>
<reference evidence="3 4" key="1">
    <citation type="submission" date="2015-02" db="EMBL/GenBank/DDBJ databases">
        <title>Single cell genomics of a rare environmental alphaproteobacterium provides unique insights into Rickettsiaceae evolution.</title>
        <authorList>
            <person name="Martijn J."/>
            <person name="Schulz F."/>
            <person name="Zaremba-Niedzwiedzka K."/>
            <person name="Viklund J."/>
            <person name="Stepanauskas R."/>
            <person name="Andersson S.G.E."/>
            <person name="Horn M."/>
            <person name="Guy L."/>
            <person name="Ettema T.J.G."/>
        </authorList>
    </citation>
    <scope>NUCLEOTIDE SEQUENCE [LARGE SCALE GENOMIC DNA]</scope>
    <source>
        <strain evidence="3 4">SCGC AAA041-L04</strain>
    </source>
</reference>
<evidence type="ECO:0000313" key="4">
    <source>
        <dbReference type="Proteomes" id="UP000033358"/>
    </source>
</evidence>
<sequence length="149" mass="16962">MLVIYVDADSCAVKDEVLKVASRHDLEAFMVSNQYIRQNMGPKVHKILVAANFDEADNWIEEHINIGDIAITADILLASRCIKKKAIVINPNGKIFDDNNINMKVAMRDLNTHLRETGEISSYNASFSKQDRSRFLETLENTIQKLKRL</sequence>
<evidence type="ECO:0000313" key="3">
    <source>
        <dbReference type="EMBL" id="KKB96812.1"/>
    </source>
</evidence>
<accession>A0A0F5MRY5</accession>
<dbReference type="HAMAP" id="MF_00489">
    <property type="entry name" value="UPF0178"/>
    <property type="match status" value="1"/>
</dbReference>
<dbReference type="AlphaFoldDB" id="A0A0F5MRY5"/>
<organism evidence="3 4">
    <name type="scientific">Candidatus Arcanibacter lacustris</name>
    <dbReference type="NCBI Taxonomy" id="1607817"/>
    <lineage>
        <taxon>Bacteria</taxon>
        <taxon>Pseudomonadati</taxon>
        <taxon>Pseudomonadota</taxon>
        <taxon>Alphaproteobacteria</taxon>
        <taxon>Rickettsiales</taxon>
        <taxon>Candidatus Arcanibacter</taxon>
    </lineage>
</organism>
<dbReference type="NCBIfam" id="NF001095">
    <property type="entry name" value="PRK00124.1"/>
    <property type="match status" value="1"/>
</dbReference>
<comment type="similarity">
    <text evidence="1 2">Belongs to the UPF0178 family.</text>
</comment>
<dbReference type="Proteomes" id="UP000033358">
    <property type="component" value="Unassembled WGS sequence"/>
</dbReference>
<name>A0A0F5MRY5_9RICK</name>
<evidence type="ECO:0000256" key="2">
    <source>
        <dbReference type="HAMAP-Rule" id="MF_00489"/>
    </source>
</evidence>
<proteinExistence type="inferred from homology"/>